<dbReference type="SUPFAM" id="SSF52402">
    <property type="entry name" value="Adenine nucleotide alpha hydrolases-like"/>
    <property type="match status" value="1"/>
</dbReference>
<sequence>MFKKILVPIDGSDASLQALKAAARMAEKFGSEVMLFHVMQLPSPIEMFETYSGKLGEIYYQIKDRIEKYGRKVLESGLKQCEGFQVTFKEKAAWGEPASEIIQEADGGGYDLIVIGSRGRDDVEEWLLGSISQRVVRRAKCPVLVIR</sequence>
<feature type="domain" description="UspA" evidence="2">
    <location>
        <begin position="1"/>
        <end position="147"/>
    </location>
</feature>
<dbReference type="Pfam" id="PF00582">
    <property type="entry name" value="Usp"/>
    <property type="match status" value="1"/>
</dbReference>
<dbReference type="EMBL" id="CP002770">
    <property type="protein sequence ID" value="AEG16436.1"/>
    <property type="molecule type" value="Genomic_DNA"/>
</dbReference>
<gene>
    <name evidence="3" type="ordered locus">Desku_2933</name>
</gene>
<dbReference type="InterPro" id="IPR014729">
    <property type="entry name" value="Rossmann-like_a/b/a_fold"/>
</dbReference>
<comment type="similarity">
    <text evidence="1">Belongs to the universal stress protein A family.</text>
</comment>
<dbReference type="Proteomes" id="UP000009229">
    <property type="component" value="Chromosome"/>
</dbReference>
<name>A0AAU8PVQ0_DESK7</name>
<keyword evidence="4" id="KW-1185">Reference proteome</keyword>
<protein>
    <submittedName>
        <fullName evidence="3">UspA domain-containing protein</fullName>
    </submittedName>
</protein>
<dbReference type="PANTHER" id="PTHR46268:SF6">
    <property type="entry name" value="UNIVERSAL STRESS PROTEIN UP12"/>
    <property type="match status" value="1"/>
</dbReference>
<proteinExistence type="inferred from homology"/>
<evidence type="ECO:0000259" key="2">
    <source>
        <dbReference type="Pfam" id="PF00582"/>
    </source>
</evidence>
<dbReference type="PANTHER" id="PTHR46268">
    <property type="entry name" value="STRESS RESPONSE PROTEIN NHAX"/>
    <property type="match status" value="1"/>
</dbReference>
<dbReference type="InterPro" id="IPR006015">
    <property type="entry name" value="Universal_stress_UspA"/>
</dbReference>
<organism evidence="3 4">
    <name type="scientific">Desulfofundulus kuznetsovii (strain DSM 6115 / VKM B-1805 / 17)</name>
    <name type="common">Desulfotomaculum kuznetsovii</name>
    <dbReference type="NCBI Taxonomy" id="760568"/>
    <lineage>
        <taxon>Bacteria</taxon>
        <taxon>Bacillati</taxon>
        <taxon>Bacillota</taxon>
        <taxon>Clostridia</taxon>
        <taxon>Eubacteriales</taxon>
        <taxon>Peptococcaceae</taxon>
        <taxon>Desulfofundulus</taxon>
    </lineage>
</organism>
<evidence type="ECO:0000256" key="1">
    <source>
        <dbReference type="ARBA" id="ARBA00008791"/>
    </source>
</evidence>
<dbReference type="RefSeq" id="WP_013823946.1">
    <property type="nucleotide sequence ID" value="NC_015573.1"/>
</dbReference>
<dbReference type="PRINTS" id="PR01438">
    <property type="entry name" value="UNVRSLSTRESS"/>
</dbReference>
<accession>A0AAU8PVQ0</accession>
<dbReference type="Gene3D" id="3.40.50.620">
    <property type="entry name" value="HUPs"/>
    <property type="match status" value="1"/>
</dbReference>
<evidence type="ECO:0000313" key="3">
    <source>
        <dbReference type="EMBL" id="AEG16436.1"/>
    </source>
</evidence>
<dbReference type="CDD" id="cd00293">
    <property type="entry name" value="USP-like"/>
    <property type="match status" value="1"/>
</dbReference>
<reference evidence="4" key="1">
    <citation type="submission" date="2011-05" db="EMBL/GenBank/DDBJ databases">
        <title>Complete sequence of Desulfotomaculum kuznetsovii DSM 6115.</title>
        <authorList>
            <person name="Lucas S."/>
            <person name="Han J."/>
            <person name="Lapidus A."/>
            <person name="Cheng J.-F."/>
            <person name="Goodwin L."/>
            <person name="Pitluck S."/>
            <person name="Peters L."/>
            <person name="Mikhailova N."/>
            <person name="Lu M."/>
            <person name="Saunders E."/>
            <person name="Han C."/>
            <person name="Tapia R."/>
            <person name="Land M."/>
            <person name="Hauser L."/>
            <person name="Kyrpides N."/>
            <person name="Ivanova N."/>
            <person name="Pagani I."/>
            <person name="Nazina T."/>
            <person name="Ivanova A."/>
            <person name="Parshina S."/>
            <person name="Kuever J."/>
            <person name="Muyzer G."/>
            <person name="Plugge C."/>
            <person name="Stams A."/>
            <person name="Woyke T."/>
        </authorList>
    </citation>
    <scope>NUCLEOTIDE SEQUENCE [LARGE SCALE GENOMIC DNA]</scope>
    <source>
        <strain evidence="4">DSM 6115 / VKM B-1805 / 17</strain>
    </source>
</reference>
<dbReference type="KEGG" id="dku:Desku_2933"/>
<evidence type="ECO:0000313" key="4">
    <source>
        <dbReference type="Proteomes" id="UP000009229"/>
    </source>
</evidence>
<dbReference type="InterPro" id="IPR006016">
    <property type="entry name" value="UspA"/>
</dbReference>
<dbReference type="AlphaFoldDB" id="A0AAU8PVQ0"/>